<sequence length="249" mass="27602">MKADFYDASNEAIFTPESFYGPRGDFADICIPVLSFEIHDYILNAFECVKCGQLIACNINTPIYVFEYDKKRIAFYQSSMGSAIASHQLIEANWITGAEKFVMFGSAGTLDFEQTDGKYIVPSKAYRGEGLSFYYCPAGDYIEVKCSGVVSDIFCKANIPYTEGAIWTTDSMYRETKALVDARKQEGCIAVEMEVAGVQSVCDFHNWKLYSFLCAGDVISDESYSVGELSEANHGLDKLNAALTIIEAL</sequence>
<dbReference type="AlphaFoldDB" id="A0A2S0L5B4"/>
<protein>
    <submittedName>
        <fullName evidence="2">Phosphorylase</fullName>
    </submittedName>
</protein>
<dbReference type="EMBL" id="CP027228">
    <property type="protein sequence ID" value="AVM48480.1"/>
    <property type="molecule type" value="Genomic_DNA"/>
</dbReference>
<dbReference type="Pfam" id="PF01048">
    <property type="entry name" value="PNP_UDP_1"/>
    <property type="match status" value="1"/>
</dbReference>
<name>A0A2S0L5B4_9FIRM</name>
<evidence type="ECO:0000313" key="2">
    <source>
        <dbReference type="EMBL" id="AVM48480.1"/>
    </source>
</evidence>
<keyword evidence="3" id="KW-1185">Reference proteome</keyword>
<dbReference type="GO" id="GO:0009116">
    <property type="term" value="P:nucleoside metabolic process"/>
    <property type="evidence" value="ECO:0007669"/>
    <property type="project" value="InterPro"/>
</dbReference>
<dbReference type="InterPro" id="IPR000845">
    <property type="entry name" value="Nucleoside_phosphorylase_d"/>
</dbReference>
<evidence type="ECO:0000313" key="3">
    <source>
        <dbReference type="Proteomes" id="UP000237883"/>
    </source>
</evidence>
<reference evidence="3" key="1">
    <citation type="submission" date="2018-02" db="EMBL/GenBank/DDBJ databases">
        <authorList>
            <person name="Holder M.E."/>
            <person name="Ajami N.J."/>
            <person name="Petrosino J.F."/>
        </authorList>
    </citation>
    <scope>NUCLEOTIDE SEQUENCE [LARGE SCALE GENOMIC DNA]</scope>
    <source>
        <strain evidence="3">CCUG 47132</strain>
    </source>
</reference>
<dbReference type="Proteomes" id="UP000237883">
    <property type="component" value="Chromosome"/>
</dbReference>
<dbReference type="GeneID" id="78391876"/>
<dbReference type="InterPro" id="IPR035994">
    <property type="entry name" value="Nucleoside_phosphorylase_sf"/>
</dbReference>
<organism evidence="2 3">
    <name type="scientific">Mogibacterium diversum</name>
    <dbReference type="NCBI Taxonomy" id="114527"/>
    <lineage>
        <taxon>Bacteria</taxon>
        <taxon>Bacillati</taxon>
        <taxon>Bacillota</taxon>
        <taxon>Clostridia</taxon>
        <taxon>Peptostreptococcales</taxon>
        <taxon>Anaerovoracaceae</taxon>
        <taxon>Mogibacterium</taxon>
    </lineage>
</organism>
<dbReference type="GO" id="GO:0003824">
    <property type="term" value="F:catalytic activity"/>
    <property type="evidence" value="ECO:0007669"/>
    <property type="project" value="InterPro"/>
</dbReference>
<proteinExistence type="predicted"/>
<gene>
    <name evidence="2" type="ORF">C5Q96_06315</name>
</gene>
<dbReference type="Gene3D" id="3.40.50.1580">
    <property type="entry name" value="Nucleoside phosphorylase domain"/>
    <property type="match status" value="1"/>
</dbReference>
<dbReference type="CDD" id="cd09007">
    <property type="entry name" value="NP-I_spr0068"/>
    <property type="match status" value="1"/>
</dbReference>
<feature type="domain" description="Nucleoside phosphorylase" evidence="1">
    <location>
        <begin position="61"/>
        <end position="226"/>
    </location>
</feature>
<dbReference type="SUPFAM" id="SSF53167">
    <property type="entry name" value="Purine and uridine phosphorylases"/>
    <property type="match status" value="1"/>
</dbReference>
<dbReference type="RefSeq" id="WP_106057535.1">
    <property type="nucleotide sequence ID" value="NZ_CP027228.1"/>
</dbReference>
<dbReference type="KEGG" id="mdv:C5Q96_06315"/>
<evidence type="ECO:0000259" key="1">
    <source>
        <dbReference type="Pfam" id="PF01048"/>
    </source>
</evidence>
<accession>A0A2S0L5B4</accession>
<dbReference type="OrthoDB" id="7945729at2"/>